<dbReference type="Proteomes" id="UP000078200">
    <property type="component" value="Unassembled WGS sequence"/>
</dbReference>
<evidence type="ECO:0000256" key="1">
    <source>
        <dbReference type="SAM" id="MobiDB-lite"/>
    </source>
</evidence>
<proteinExistence type="predicted"/>
<dbReference type="PANTHER" id="PTHR12458">
    <property type="entry name" value="ORF PROTEIN"/>
    <property type="match status" value="1"/>
</dbReference>
<feature type="region of interest" description="Disordered" evidence="1">
    <location>
        <begin position="1"/>
        <end position="33"/>
    </location>
</feature>
<dbReference type="AlphaFoldDB" id="A0A1A9VNQ6"/>
<dbReference type="EnsemblMetazoa" id="GAUT042808-RA">
    <property type="protein sequence ID" value="GAUT042808-PA"/>
    <property type="gene ID" value="GAUT042808"/>
</dbReference>
<accession>A0A1A9VNQ6</accession>
<dbReference type="STRING" id="7395.A0A1A9VNQ6"/>
<keyword evidence="4" id="KW-1185">Reference proteome</keyword>
<name>A0A1A9VNQ6_GLOAU</name>
<dbReference type="InterPro" id="IPR007714">
    <property type="entry name" value="CFA20_dom"/>
</dbReference>
<reference evidence="3" key="1">
    <citation type="submission" date="2020-05" db="UniProtKB">
        <authorList>
            <consortium name="EnsemblMetazoa"/>
        </authorList>
    </citation>
    <scope>IDENTIFICATION</scope>
    <source>
        <strain evidence="3">TTRI</strain>
    </source>
</reference>
<feature type="domain" description="CFA20" evidence="2">
    <location>
        <begin position="83"/>
        <end position="183"/>
    </location>
</feature>
<protein>
    <submittedName>
        <fullName evidence="3">DUF667 domain-containing protein</fullName>
    </submittedName>
</protein>
<organism evidence="3 4">
    <name type="scientific">Glossina austeni</name>
    <name type="common">Savannah tsetse fly</name>
    <dbReference type="NCBI Taxonomy" id="7395"/>
    <lineage>
        <taxon>Eukaryota</taxon>
        <taxon>Metazoa</taxon>
        <taxon>Ecdysozoa</taxon>
        <taxon>Arthropoda</taxon>
        <taxon>Hexapoda</taxon>
        <taxon>Insecta</taxon>
        <taxon>Pterygota</taxon>
        <taxon>Neoptera</taxon>
        <taxon>Endopterygota</taxon>
        <taxon>Diptera</taxon>
        <taxon>Brachycera</taxon>
        <taxon>Muscomorpha</taxon>
        <taxon>Hippoboscoidea</taxon>
        <taxon>Glossinidae</taxon>
        <taxon>Glossina</taxon>
    </lineage>
</organism>
<dbReference type="Pfam" id="PF05018">
    <property type="entry name" value="CFA20_dom"/>
    <property type="match status" value="1"/>
</dbReference>
<evidence type="ECO:0000313" key="4">
    <source>
        <dbReference type="Proteomes" id="UP000078200"/>
    </source>
</evidence>
<sequence>MPGAQSIRISRGPSFETEKPRSGSSNCIDEHPKSKSIPSTLFVENHFPEPSLRYCRNSDDNTWLHCSTLKPVAVESRTRRKVQIINGEVLIIDKQPCKSIEIIRSDVSTTFITCPADPKKTLGIKLPFLVMIMKNMKKYFTFEVLDDKNVRRRFRGSSYQSTTRSNSFICTVPIRIDEGYSLICWISRDGLMTLIMWRH</sequence>
<evidence type="ECO:0000313" key="3">
    <source>
        <dbReference type="EnsemblMetazoa" id="GAUT042808-PA"/>
    </source>
</evidence>
<evidence type="ECO:0000259" key="2">
    <source>
        <dbReference type="Pfam" id="PF05018"/>
    </source>
</evidence>
<dbReference type="VEuPathDB" id="VectorBase:GAUT042808"/>
<dbReference type="InterPro" id="IPR040441">
    <property type="entry name" value="CFA20/CFAP20DC"/>
</dbReference>